<dbReference type="Proteomes" id="UP001356427">
    <property type="component" value="Unassembled WGS sequence"/>
</dbReference>
<evidence type="ECO:0000313" key="3">
    <source>
        <dbReference type="Proteomes" id="UP001356427"/>
    </source>
</evidence>
<feature type="domain" description="Ceramide kinase C-terminal" evidence="1">
    <location>
        <begin position="67"/>
        <end position="98"/>
    </location>
</feature>
<dbReference type="InterPro" id="IPR045363">
    <property type="entry name" value="CERK_C"/>
</dbReference>
<evidence type="ECO:0000313" key="2">
    <source>
        <dbReference type="EMBL" id="KAK6309890.1"/>
    </source>
</evidence>
<name>A0AAN8QNE8_9TELE</name>
<sequence length="128" mass="14351">MVACSVHGIRHPVTAAMHIIMGHHQEVDVCSFSSLGRLLRFGLLCRVWFWWADAGHGRKASLDATWAERREFAVIKTLANLKPEDCELSYLPVKKVQTEMLDLVMVTLSITETPPPSLVFSRKSKSCG</sequence>
<organism evidence="2 3">
    <name type="scientific">Coregonus suidteri</name>
    <dbReference type="NCBI Taxonomy" id="861788"/>
    <lineage>
        <taxon>Eukaryota</taxon>
        <taxon>Metazoa</taxon>
        <taxon>Chordata</taxon>
        <taxon>Craniata</taxon>
        <taxon>Vertebrata</taxon>
        <taxon>Euteleostomi</taxon>
        <taxon>Actinopterygii</taxon>
        <taxon>Neopterygii</taxon>
        <taxon>Teleostei</taxon>
        <taxon>Protacanthopterygii</taxon>
        <taxon>Salmoniformes</taxon>
        <taxon>Salmonidae</taxon>
        <taxon>Coregoninae</taxon>
        <taxon>Coregonus</taxon>
    </lineage>
</organism>
<dbReference type="AlphaFoldDB" id="A0AAN8QNE8"/>
<gene>
    <name evidence="2" type="ORF">J4Q44_G00197710</name>
</gene>
<evidence type="ECO:0000259" key="1">
    <source>
        <dbReference type="Pfam" id="PF19280"/>
    </source>
</evidence>
<keyword evidence="3" id="KW-1185">Reference proteome</keyword>
<dbReference type="Pfam" id="PF19280">
    <property type="entry name" value="CERK_C"/>
    <property type="match status" value="1"/>
</dbReference>
<accession>A0AAN8QNE8</accession>
<reference evidence="2 3" key="1">
    <citation type="submission" date="2021-04" db="EMBL/GenBank/DDBJ databases">
        <authorList>
            <person name="De Guttry C."/>
            <person name="Zahm M."/>
            <person name="Klopp C."/>
            <person name="Cabau C."/>
            <person name="Louis A."/>
            <person name="Berthelot C."/>
            <person name="Parey E."/>
            <person name="Roest Crollius H."/>
            <person name="Montfort J."/>
            <person name="Robinson-Rechavi M."/>
            <person name="Bucao C."/>
            <person name="Bouchez O."/>
            <person name="Gislard M."/>
            <person name="Lluch J."/>
            <person name="Milhes M."/>
            <person name="Lampietro C."/>
            <person name="Lopez Roques C."/>
            <person name="Donnadieu C."/>
            <person name="Braasch I."/>
            <person name="Desvignes T."/>
            <person name="Postlethwait J."/>
            <person name="Bobe J."/>
            <person name="Wedekind C."/>
            <person name="Guiguen Y."/>
        </authorList>
    </citation>
    <scope>NUCLEOTIDE SEQUENCE [LARGE SCALE GENOMIC DNA]</scope>
    <source>
        <strain evidence="2">Cs_M1</strain>
        <tissue evidence="2">Blood</tissue>
    </source>
</reference>
<proteinExistence type="predicted"/>
<dbReference type="EMBL" id="JAGTTL010000017">
    <property type="protein sequence ID" value="KAK6309890.1"/>
    <property type="molecule type" value="Genomic_DNA"/>
</dbReference>
<protein>
    <recommendedName>
        <fullName evidence="1">Ceramide kinase C-terminal domain-containing protein</fullName>
    </recommendedName>
</protein>
<comment type="caution">
    <text evidence="2">The sequence shown here is derived from an EMBL/GenBank/DDBJ whole genome shotgun (WGS) entry which is preliminary data.</text>
</comment>